<keyword evidence="2" id="KW-1185">Reference proteome</keyword>
<dbReference type="Gene3D" id="1.10.760.10">
    <property type="entry name" value="Cytochrome c-like domain"/>
    <property type="match status" value="1"/>
</dbReference>
<organism evidence="1 2">
    <name type="scientific">Campylobacter canadensis</name>
    <dbReference type="NCBI Taxonomy" id="449520"/>
    <lineage>
        <taxon>Bacteria</taxon>
        <taxon>Pseudomonadati</taxon>
        <taxon>Campylobacterota</taxon>
        <taxon>Epsilonproteobacteria</taxon>
        <taxon>Campylobacterales</taxon>
        <taxon>Campylobacteraceae</taxon>
        <taxon>Campylobacter</taxon>
    </lineage>
</organism>
<accession>A0ABS7WQ08</accession>
<name>A0ABS7WQ08_9BACT</name>
<dbReference type="SUPFAM" id="SSF46626">
    <property type="entry name" value="Cytochrome c"/>
    <property type="match status" value="1"/>
</dbReference>
<evidence type="ECO:0000313" key="2">
    <source>
        <dbReference type="Proteomes" id="UP000786183"/>
    </source>
</evidence>
<protein>
    <submittedName>
        <fullName evidence="1">Uncharacterized protein</fullName>
    </submittedName>
</protein>
<dbReference type="Proteomes" id="UP000786183">
    <property type="component" value="Unassembled WGS sequence"/>
</dbReference>
<dbReference type="EMBL" id="JACGBB010000001">
    <property type="protein sequence ID" value="MBZ7986593.1"/>
    <property type="molecule type" value="Genomic_DNA"/>
</dbReference>
<comment type="caution">
    <text evidence="1">The sequence shown here is derived from an EMBL/GenBank/DDBJ whole genome shotgun (WGS) entry which is preliminary data.</text>
</comment>
<dbReference type="RefSeq" id="WP_172232349.1">
    <property type="nucleotide sequence ID" value="NZ_CP035946.1"/>
</dbReference>
<reference evidence="1 2" key="1">
    <citation type="submission" date="2020-07" db="EMBL/GenBank/DDBJ databases">
        <title>Transfer of Campylobacter canadensis to the novel genus Avispirillum gen. nov., that also includes two novel species recovered from migratory waterfowl: Avispirillum anseris sp. nov. and Avispirillum brantae sp. nov.</title>
        <authorList>
            <person name="Miller W.G."/>
            <person name="Chapman M.H."/>
            <person name="Yee E."/>
            <person name="Inglis G.D."/>
        </authorList>
    </citation>
    <scope>NUCLEOTIDE SEQUENCE [LARGE SCALE GENOMIC DNA]</scope>
    <source>
        <strain evidence="1 2">L283</strain>
    </source>
</reference>
<sequence length="199" mass="22882">MKKIILSYILSLGLLNAAYLNKDVAIIYNKKQIGSAKMLSEVNIIKENKDSYLLSLKAFVSDDYQEEMLKAPNKNEVLANFWDKNENATYKTEKNPYLKIIKEVEDEYAELWYEVSIEFEAKKSDVVNTNETLLKEAKALYEQSCSACHRLHSPDSFTINQWPSNIDSMIGLNYVDLSKEEKAMIIKYLQTNAKDAKGE</sequence>
<evidence type="ECO:0000313" key="1">
    <source>
        <dbReference type="EMBL" id="MBZ7986593.1"/>
    </source>
</evidence>
<proteinExistence type="predicted"/>
<gene>
    <name evidence="1" type="ORF">AVCANL283_00505</name>
</gene>
<dbReference type="InterPro" id="IPR036909">
    <property type="entry name" value="Cyt_c-like_dom_sf"/>
</dbReference>